<dbReference type="GO" id="GO:0034354">
    <property type="term" value="P:'de novo' NAD+ biosynthetic process from L-tryptophan"/>
    <property type="evidence" value="ECO:0007669"/>
    <property type="project" value="UniProtKB-UniRule"/>
</dbReference>
<dbReference type="ESTHER" id="aspwe-a0a1l9rv99">
    <property type="family name" value="Kynurenine-formamidase"/>
</dbReference>
<dbReference type="STRING" id="1073089.A0A1L9RV99"/>
<gene>
    <name evidence="4" type="ORF">ASPWEDRAFT_36525</name>
</gene>
<feature type="active site" evidence="3">
    <location>
        <position position="275"/>
    </location>
</feature>
<dbReference type="InterPro" id="IPR050300">
    <property type="entry name" value="GDXG_lipolytic_enzyme"/>
</dbReference>
<evidence type="ECO:0000256" key="3">
    <source>
        <dbReference type="HAMAP-Rule" id="MF_03014"/>
    </source>
</evidence>
<dbReference type="EC" id="3.5.1.9" evidence="3"/>
<comment type="pathway">
    <text evidence="3">Amino-acid degradation; L-tryptophan degradation via kynurenine pathway; L-kynurenine from L-tryptophan: step 2/2.</text>
</comment>
<evidence type="ECO:0000256" key="2">
    <source>
        <dbReference type="ARBA" id="ARBA00023079"/>
    </source>
</evidence>
<dbReference type="GO" id="GO:0019441">
    <property type="term" value="P:L-tryptophan catabolic process to kynurenine"/>
    <property type="evidence" value="ECO:0007669"/>
    <property type="project" value="UniProtKB-UniRule"/>
</dbReference>
<comment type="similarity">
    <text evidence="3">Belongs to the kynurenine formamidase family.</text>
</comment>
<keyword evidence="1 3" id="KW-0378">Hydrolase</keyword>
<dbReference type="UniPathway" id="UPA00333">
    <property type="reaction ID" value="UER00454"/>
</dbReference>
<reference evidence="5" key="1">
    <citation type="journal article" date="2017" name="Genome Biol.">
        <title>Comparative genomics reveals high biological diversity and specific adaptations in the industrially and medically important fungal genus Aspergillus.</title>
        <authorList>
            <person name="de Vries R.P."/>
            <person name="Riley R."/>
            <person name="Wiebenga A."/>
            <person name="Aguilar-Osorio G."/>
            <person name="Amillis S."/>
            <person name="Uchima C.A."/>
            <person name="Anderluh G."/>
            <person name="Asadollahi M."/>
            <person name="Askin M."/>
            <person name="Barry K."/>
            <person name="Battaglia E."/>
            <person name="Bayram O."/>
            <person name="Benocci T."/>
            <person name="Braus-Stromeyer S.A."/>
            <person name="Caldana C."/>
            <person name="Canovas D."/>
            <person name="Cerqueira G.C."/>
            <person name="Chen F."/>
            <person name="Chen W."/>
            <person name="Choi C."/>
            <person name="Clum A."/>
            <person name="Dos Santos R.A."/>
            <person name="Damasio A.R."/>
            <person name="Diallinas G."/>
            <person name="Emri T."/>
            <person name="Fekete E."/>
            <person name="Flipphi M."/>
            <person name="Freyberg S."/>
            <person name="Gallo A."/>
            <person name="Gournas C."/>
            <person name="Habgood R."/>
            <person name="Hainaut M."/>
            <person name="Harispe M.L."/>
            <person name="Henrissat B."/>
            <person name="Hilden K.S."/>
            <person name="Hope R."/>
            <person name="Hossain A."/>
            <person name="Karabika E."/>
            <person name="Karaffa L."/>
            <person name="Karanyi Z."/>
            <person name="Krasevec N."/>
            <person name="Kuo A."/>
            <person name="Kusch H."/>
            <person name="LaButti K."/>
            <person name="Lagendijk E.L."/>
            <person name="Lapidus A."/>
            <person name="Levasseur A."/>
            <person name="Lindquist E."/>
            <person name="Lipzen A."/>
            <person name="Logrieco A.F."/>
            <person name="MacCabe A."/>
            <person name="Maekelae M.R."/>
            <person name="Malavazi I."/>
            <person name="Melin P."/>
            <person name="Meyer V."/>
            <person name="Mielnichuk N."/>
            <person name="Miskei M."/>
            <person name="Molnar A.P."/>
            <person name="Mule G."/>
            <person name="Ngan C.Y."/>
            <person name="Orejas M."/>
            <person name="Orosz E."/>
            <person name="Ouedraogo J.P."/>
            <person name="Overkamp K.M."/>
            <person name="Park H.-S."/>
            <person name="Perrone G."/>
            <person name="Piumi F."/>
            <person name="Punt P.J."/>
            <person name="Ram A.F."/>
            <person name="Ramon A."/>
            <person name="Rauscher S."/>
            <person name="Record E."/>
            <person name="Riano-Pachon D.M."/>
            <person name="Robert V."/>
            <person name="Roehrig J."/>
            <person name="Ruller R."/>
            <person name="Salamov A."/>
            <person name="Salih N.S."/>
            <person name="Samson R.A."/>
            <person name="Sandor E."/>
            <person name="Sanguinetti M."/>
            <person name="Schuetze T."/>
            <person name="Sepcic K."/>
            <person name="Shelest E."/>
            <person name="Sherlock G."/>
            <person name="Sophianopoulou V."/>
            <person name="Squina F.M."/>
            <person name="Sun H."/>
            <person name="Susca A."/>
            <person name="Todd R.B."/>
            <person name="Tsang A."/>
            <person name="Unkles S.E."/>
            <person name="van de Wiele N."/>
            <person name="van Rossen-Uffink D."/>
            <person name="Oliveira J.V."/>
            <person name="Vesth T.C."/>
            <person name="Visser J."/>
            <person name="Yu J.-H."/>
            <person name="Zhou M."/>
            <person name="Andersen M.R."/>
            <person name="Archer D.B."/>
            <person name="Baker S.E."/>
            <person name="Benoit I."/>
            <person name="Brakhage A.A."/>
            <person name="Braus G.H."/>
            <person name="Fischer R."/>
            <person name="Frisvad J.C."/>
            <person name="Goldman G.H."/>
            <person name="Houbraken J."/>
            <person name="Oakley B."/>
            <person name="Pocsi I."/>
            <person name="Scazzocchio C."/>
            <person name="Seiboth B."/>
            <person name="vanKuyk P.A."/>
            <person name="Wortman J."/>
            <person name="Dyer P.S."/>
            <person name="Grigoriev I.V."/>
        </authorList>
    </citation>
    <scope>NUCLEOTIDE SEQUENCE [LARGE SCALE GENOMIC DNA]</scope>
    <source>
        <strain evidence="5">DTO 134E9</strain>
    </source>
</reference>
<sequence>MADQKSWSQETFSYGQDHSLQTVSVTTLPHAPHTGYWVVLIHGGAWRDPTQNASNFQEPAESILRTHPDYVSQTLSHIAGFASINYRLSSHPNYPQSLEDTELTEFRDARHPDHFHDVQAALALLQSKYEFGERYILIGHSCGATLSFQTVMGSLQASKDTPLPTAIVGTEGIYDLRLFRDAFKNVPVVQEFVQQAFGSNEALWDAVSPAKQEGPAGVEGGWKAGRLAVLAQSPDDVLVDGGQIEAMKQTLKRWEQSHTQETPRRVLVLPLTGEHDDPWLKGEGLAKAIAVTVKELQAMGLVSSS</sequence>
<dbReference type="RefSeq" id="XP_040692525.1">
    <property type="nucleotide sequence ID" value="XM_040834482.1"/>
</dbReference>
<dbReference type="Gene3D" id="3.40.50.1820">
    <property type="entry name" value="alpha/beta hydrolase"/>
    <property type="match status" value="1"/>
</dbReference>
<dbReference type="EMBL" id="KV878210">
    <property type="protein sequence ID" value="OJJ38849.1"/>
    <property type="molecule type" value="Genomic_DNA"/>
</dbReference>
<dbReference type="GO" id="GO:0004061">
    <property type="term" value="F:arylformamidase activity"/>
    <property type="evidence" value="ECO:0007669"/>
    <property type="project" value="UniProtKB-UniRule"/>
</dbReference>
<dbReference type="Proteomes" id="UP000184383">
    <property type="component" value="Unassembled WGS sequence"/>
</dbReference>
<keyword evidence="2 3" id="KW-0823">Tryptophan catabolism</keyword>
<keyword evidence="5" id="KW-1185">Reference proteome</keyword>
<comment type="function">
    <text evidence="3">Catalyzes the hydrolysis of N-formyl-L-kynurenine to L-kynurenine, the second step in the kynurenine pathway of tryptophan degradation. Kynurenine may be further oxidized to nicotinic acid, NAD(H) and NADP(H). Required for elimination of toxic metabolites.</text>
</comment>
<dbReference type="HAMAP" id="MF_03014">
    <property type="entry name" value="KFase"/>
    <property type="match status" value="1"/>
</dbReference>
<feature type="active site" evidence="3">
    <location>
        <position position="236"/>
    </location>
</feature>
<dbReference type="InterPro" id="IPR027519">
    <property type="entry name" value="KFase_ver/fungi-typ"/>
</dbReference>
<comment type="catalytic activity">
    <reaction evidence="3">
        <text>N-formyl-L-kynurenine + H2O = L-kynurenine + formate + H(+)</text>
        <dbReference type="Rhea" id="RHEA:13009"/>
        <dbReference type="ChEBI" id="CHEBI:15377"/>
        <dbReference type="ChEBI" id="CHEBI:15378"/>
        <dbReference type="ChEBI" id="CHEBI:15740"/>
        <dbReference type="ChEBI" id="CHEBI:57959"/>
        <dbReference type="ChEBI" id="CHEBI:58629"/>
        <dbReference type="EC" id="3.5.1.9"/>
    </reaction>
</comment>
<protein>
    <recommendedName>
        <fullName evidence="3">Kynurenine formamidase</fullName>
        <shortName evidence="3">KFA</shortName>
        <shortName evidence="3">KFase</shortName>
        <ecNumber evidence="3">3.5.1.9</ecNumber>
    </recommendedName>
    <alternativeName>
        <fullName evidence="3">Arylformamidase</fullName>
    </alternativeName>
    <alternativeName>
        <fullName evidence="3">N-formylkynurenine formamidase</fullName>
        <shortName evidence="3">FKF</shortName>
    </alternativeName>
</protein>
<dbReference type="PANTHER" id="PTHR48081">
    <property type="entry name" value="AB HYDROLASE SUPERFAMILY PROTEIN C4A8.06C"/>
    <property type="match status" value="1"/>
</dbReference>
<organism evidence="4 5">
    <name type="scientific">Aspergillus wentii DTO 134E9</name>
    <dbReference type="NCBI Taxonomy" id="1073089"/>
    <lineage>
        <taxon>Eukaryota</taxon>
        <taxon>Fungi</taxon>
        <taxon>Dikarya</taxon>
        <taxon>Ascomycota</taxon>
        <taxon>Pezizomycotina</taxon>
        <taxon>Eurotiomycetes</taxon>
        <taxon>Eurotiomycetidae</taxon>
        <taxon>Eurotiales</taxon>
        <taxon>Aspergillaceae</taxon>
        <taxon>Aspergillus</taxon>
        <taxon>Aspergillus subgen. Cremei</taxon>
    </lineage>
</organism>
<dbReference type="OrthoDB" id="420264at2759"/>
<feature type="short sequence motif" description="HGGXW" evidence="3">
    <location>
        <begin position="42"/>
        <end position="46"/>
    </location>
</feature>
<dbReference type="GeneID" id="63750330"/>
<name>A0A1L9RV99_ASPWE</name>
<evidence type="ECO:0000256" key="1">
    <source>
        <dbReference type="ARBA" id="ARBA00022801"/>
    </source>
</evidence>
<accession>A0A1L9RV99</accession>
<evidence type="ECO:0000313" key="4">
    <source>
        <dbReference type="EMBL" id="OJJ38849.1"/>
    </source>
</evidence>
<evidence type="ECO:0000313" key="5">
    <source>
        <dbReference type="Proteomes" id="UP000184383"/>
    </source>
</evidence>
<proteinExistence type="inferred from homology"/>
<dbReference type="AlphaFoldDB" id="A0A1L9RV99"/>
<dbReference type="PANTHER" id="PTHR48081:SF33">
    <property type="entry name" value="KYNURENINE FORMAMIDASE"/>
    <property type="match status" value="1"/>
</dbReference>
<comment type="domain">
    <text evidence="3">The main chain amide nitrogen atoms of the second glycine and its adjacent residue in the HGGXW motif define the oxyanion hole, and stabilize the oxyanion that forms during the nucleophilic attack by the catalytic serine during substrate cleavage.</text>
</comment>
<dbReference type="InterPro" id="IPR029058">
    <property type="entry name" value="AB_hydrolase_fold"/>
</dbReference>
<dbReference type="SUPFAM" id="SSF53474">
    <property type="entry name" value="alpha/beta-Hydrolases"/>
    <property type="match status" value="1"/>
</dbReference>
<comment type="subunit">
    <text evidence="3">Homodimer.</text>
</comment>
<feature type="active site" description="Nucleophile" evidence="3">
    <location>
        <position position="141"/>
    </location>
</feature>
<dbReference type="VEuPathDB" id="FungiDB:ASPWEDRAFT_36525"/>